<gene>
    <name evidence="4" type="ORF">DNG_04412</name>
</gene>
<dbReference type="Pfam" id="PF26335">
    <property type="entry name" value="ARB_00930_C"/>
    <property type="match status" value="1"/>
</dbReference>
<dbReference type="InterPro" id="IPR001466">
    <property type="entry name" value="Beta-lactam-related"/>
</dbReference>
<dbReference type="Gene3D" id="3.40.710.10">
    <property type="entry name" value="DD-peptidase/beta-lactamase superfamily"/>
    <property type="match status" value="1"/>
</dbReference>
<evidence type="ECO:0000259" key="2">
    <source>
        <dbReference type="Pfam" id="PF00144"/>
    </source>
</evidence>
<dbReference type="EMBL" id="ONZQ02000005">
    <property type="protein sequence ID" value="SPO01739.1"/>
    <property type="molecule type" value="Genomic_DNA"/>
</dbReference>
<keyword evidence="5" id="KW-1185">Reference proteome</keyword>
<accession>A0AAE8SUW8</accession>
<dbReference type="Proteomes" id="UP001187682">
    <property type="component" value="Unassembled WGS sequence"/>
</dbReference>
<dbReference type="InterPro" id="IPR058664">
    <property type="entry name" value="ARB_00930-like_C"/>
</dbReference>
<dbReference type="InterPro" id="IPR012338">
    <property type="entry name" value="Beta-lactam/transpept-like"/>
</dbReference>
<protein>
    <recommendedName>
        <fullName evidence="6">Beta-lactamase-related domain-containing protein</fullName>
    </recommendedName>
</protein>
<reference evidence="4" key="1">
    <citation type="submission" date="2018-03" db="EMBL/GenBank/DDBJ databases">
        <authorList>
            <person name="Guldener U."/>
        </authorList>
    </citation>
    <scope>NUCLEOTIDE SEQUENCE</scope>
</reference>
<proteinExistence type="inferred from homology"/>
<dbReference type="PANTHER" id="PTHR22935">
    <property type="entry name" value="PENICILLIN-BINDING PROTEIN"/>
    <property type="match status" value="1"/>
</dbReference>
<comment type="caution">
    <text evidence="4">The sequence shown here is derived from an EMBL/GenBank/DDBJ whole genome shotgun (WGS) entry which is preliminary data.</text>
</comment>
<sequence>MNLKSVLGSALPALSTAARCPPTGAVLPSPDLPDNYEPAGLRVNIDNLLEHASPTWNVSTTSFSVELTSINASFFEYHHTAATRSEHGVREVDTNTVYRIASITKVFNVLALLLNAPLALDTSITQYVPELEGREEYVEITLRMLASQVAGIPREVSAFDWYSERGLQLQELGFPAPDPQDVPTCDIVPDGACSRSQLFDDLLADQFSWLPGQRAGYSNPAYTLLGYAIENITGKTFEDILQDDILGPLNLTSTSLSPPDPSEAIIPVGAGEVLIGFDIGTYNATAGMFSTPRDITAFLRSILRNDLLSPIRTRQWLKPTVYAGGLTADIGMPWEIYRLSHLTPDGRPIEVYTKSGGIPGYSSMALLLPEYDMAASILVSFEAGSDPSVDLTDIVLASLIPSLDSLSREQAEKAYAGLYLDAGHGTNGANTTDATLSLVIDDGPGLKITEWTNYGKSILDVLAGDKNTTVEGLDARLYPIGDKNRWRMVVEKLVSENEDSSLPGGMCMAWFRVDQMRYASLSFEEFHFQMDGGVVMGVENRGMRQRLTKRT</sequence>
<evidence type="ECO:0000259" key="3">
    <source>
        <dbReference type="Pfam" id="PF26335"/>
    </source>
</evidence>
<dbReference type="Pfam" id="PF00144">
    <property type="entry name" value="Beta-lactamase"/>
    <property type="match status" value="1"/>
</dbReference>
<evidence type="ECO:0000313" key="5">
    <source>
        <dbReference type="Proteomes" id="UP001187682"/>
    </source>
</evidence>
<feature type="domain" description="Beta-lactamase-like ARB-00930-like C-terminal" evidence="3">
    <location>
        <begin position="408"/>
        <end position="550"/>
    </location>
</feature>
<feature type="domain" description="Beta-lactamase-related" evidence="2">
    <location>
        <begin position="87"/>
        <end position="388"/>
    </location>
</feature>
<evidence type="ECO:0008006" key="6">
    <source>
        <dbReference type="Google" id="ProtNLM"/>
    </source>
</evidence>
<evidence type="ECO:0000313" key="4">
    <source>
        <dbReference type="EMBL" id="SPO01739.1"/>
    </source>
</evidence>
<dbReference type="PANTHER" id="PTHR22935:SF95">
    <property type="entry name" value="BETA-LACTAMASE-LIKE 1-RELATED"/>
    <property type="match status" value="1"/>
</dbReference>
<comment type="similarity">
    <text evidence="1">Belongs to the beta-lactamase family.</text>
</comment>
<name>A0AAE8SUW8_9PEZI</name>
<dbReference type="InterPro" id="IPR051478">
    <property type="entry name" value="Beta-lactamase-like_AB/R"/>
</dbReference>
<dbReference type="SUPFAM" id="SSF56601">
    <property type="entry name" value="beta-lactamase/transpeptidase-like"/>
    <property type="match status" value="1"/>
</dbReference>
<organism evidence="4 5">
    <name type="scientific">Cephalotrichum gorgonifer</name>
    <dbReference type="NCBI Taxonomy" id="2041049"/>
    <lineage>
        <taxon>Eukaryota</taxon>
        <taxon>Fungi</taxon>
        <taxon>Dikarya</taxon>
        <taxon>Ascomycota</taxon>
        <taxon>Pezizomycotina</taxon>
        <taxon>Sordariomycetes</taxon>
        <taxon>Hypocreomycetidae</taxon>
        <taxon>Microascales</taxon>
        <taxon>Microascaceae</taxon>
        <taxon>Cephalotrichum</taxon>
    </lineage>
</organism>
<dbReference type="AlphaFoldDB" id="A0AAE8SUW8"/>
<evidence type="ECO:0000256" key="1">
    <source>
        <dbReference type="ARBA" id="ARBA00038473"/>
    </source>
</evidence>